<dbReference type="AlphaFoldDB" id="A0A370G6E0"/>
<accession>A0A370G6E0</accession>
<gene>
    <name evidence="2" type="ORF">DFR59_11839</name>
</gene>
<feature type="transmembrane region" description="Helical" evidence="1">
    <location>
        <begin position="93"/>
        <end position="111"/>
    </location>
</feature>
<keyword evidence="3" id="KW-1185">Reference proteome</keyword>
<dbReference type="EMBL" id="QQAY01000018">
    <property type="protein sequence ID" value="RDI38419.1"/>
    <property type="molecule type" value="Genomic_DNA"/>
</dbReference>
<feature type="transmembrane region" description="Helical" evidence="1">
    <location>
        <begin position="70"/>
        <end position="87"/>
    </location>
</feature>
<feature type="transmembrane region" description="Helical" evidence="1">
    <location>
        <begin position="123"/>
        <end position="145"/>
    </location>
</feature>
<feature type="transmembrane region" description="Helical" evidence="1">
    <location>
        <begin position="41"/>
        <end position="63"/>
    </location>
</feature>
<keyword evidence="1" id="KW-0472">Membrane</keyword>
<comment type="caution">
    <text evidence="2">The sequence shown here is derived from an EMBL/GenBank/DDBJ whole genome shotgun (WGS) entry which is preliminary data.</text>
</comment>
<evidence type="ECO:0000256" key="1">
    <source>
        <dbReference type="SAM" id="Phobius"/>
    </source>
</evidence>
<feature type="transmembrane region" description="Helical" evidence="1">
    <location>
        <begin position="151"/>
        <end position="171"/>
    </location>
</feature>
<keyword evidence="1" id="KW-0812">Transmembrane</keyword>
<dbReference type="Pfam" id="PF09578">
    <property type="entry name" value="Spore_YabQ"/>
    <property type="match status" value="1"/>
</dbReference>
<organism evidence="2 3">
    <name type="scientific">Falsibacillus pallidus</name>
    <dbReference type="NCBI Taxonomy" id="493781"/>
    <lineage>
        <taxon>Bacteria</taxon>
        <taxon>Bacillati</taxon>
        <taxon>Bacillota</taxon>
        <taxon>Bacilli</taxon>
        <taxon>Bacillales</taxon>
        <taxon>Bacillaceae</taxon>
        <taxon>Falsibacillus</taxon>
    </lineage>
</organism>
<protein>
    <submittedName>
        <fullName evidence="2">Spore cortex biosynthesis protein YabQ</fullName>
    </submittedName>
</protein>
<evidence type="ECO:0000313" key="2">
    <source>
        <dbReference type="EMBL" id="RDI38419.1"/>
    </source>
</evidence>
<reference evidence="2 3" key="1">
    <citation type="submission" date="2018-07" db="EMBL/GenBank/DDBJ databases">
        <title>Genomic Encyclopedia of Type Strains, Phase IV (KMG-IV): sequencing the most valuable type-strain genomes for metagenomic binning, comparative biology and taxonomic classification.</title>
        <authorList>
            <person name="Goeker M."/>
        </authorList>
    </citation>
    <scope>NUCLEOTIDE SEQUENCE [LARGE SCALE GENOMIC DNA]</scope>
    <source>
        <strain evidence="2 3">DSM 25281</strain>
    </source>
</reference>
<name>A0A370G6E0_9BACI</name>
<dbReference type="Proteomes" id="UP000255326">
    <property type="component" value="Unassembled WGS sequence"/>
</dbReference>
<evidence type="ECO:0000313" key="3">
    <source>
        <dbReference type="Proteomes" id="UP000255326"/>
    </source>
</evidence>
<dbReference type="RefSeq" id="WP_342768324.1">
    <property type="nucleotide sequence ID" value="NZ_QQAY01000018.1"/>
</dbReference>
<sequence>MTMSLTTQFCTMLAMIAMGSFFGAALDTYSRFLKRNKRKRWLVFINDVLFWVMYGLFTFYILYKVNFGEVRFYIFIAILCGFAAYQALFKKAYLKLLEIFIRMTIKIYLMIVKTIQLMLVRPVTWIFFTLTTIVFTLLKGIWTLVKALLKILLWLLKIFLAPIFWMMKIFWKLMPKKIKKSVEKLYNYLAGKWKRVKNYINNKISFWKKRE</sequence>
<proteinExistence type="predicted"/>
<dbReference type="InterPro" id="IPR019074">
    <property type="entry name" value="YabQ"/>
</dbReference>
<keyword evidence="1" id="KW-1133">Transmembrane helix</keyword>
<dbReference type="NCBIfam" id="TIGR02893">
    <property type="entry name" value="spore_yabQ"/>
    <property type="match status" value="1"/>
</dbReference>